<dbReference type="Proteomes" id="UP000197446">
    <property type="component" value="Unassembled WGS sequence"/>
</dbReference>
<keyword evidence="2" id="KW-0808">Transferase</keyword>
<dbReference type="AlphaFoldDB" id="A0A254N7D6"/>
<dbReference type="InterPro" id="IPR050194">
    <property type="entry name" value="Glycosyltransferase_grp1"/>
</dbReference>
<gene>
    <name evidence="2" type="ORF">CDO81_14225</name>
</gene>
<reference evidence="2 3" key="1">
    <citation type="journal article" date="2007" name="Int. J. Syst. Evol. Microbiol.">
        <title>Description of Pelomonas aquatica sp. nov. and Pelomonas puraquae sp. nov., isolated from industrial and haemodialysis water.</title>
        <authorList>
            <person name="Gomila M."/>
            <person name="Bowien B."/>
            <person name="Falsen E."/>
            <person name="Moore E.R."/>
            <person name="Lalucat J."/>
        </authorList>
    </citation>
    <scope>NUCLEOTIDE SEQUENCE [LARGE SCALE GENOMIC DNA]</scope>
    <source>
        <strain evidence="2 3">CCUG 52769</strain>
    </source>
</reference>
<sequence length="439" mass="47299">MRRPSNHRASEPHDCRHADCQCVQMQKPHPSPEQPVHNDGVAASPHLLDVSMFWGATGGVRRVLTSRHARLRTLGWRHTIVAPGAQGPGILDCGGWLLPGTGGYRAVLSRGRAVRQMTFVAPDIIESADPYTLGWASVAAAQQLQVPAVAFCHSDLPQLMARLIGGPEGTAHRRGATAERWARRYLVNLYRHFDVVLAPSRGLATRLRGWGVPRVSVQPLGVDCSVFTPCARDDTWRARFCAAHGLPRDVRLLVYTGRFAPEKNLQLLADAVHLLGPRHRLVAVGNGPAPPVGPQVLCLPPEHDGARLARLVASSDAYVHAGDQETFGLGVLEAMACGTPVVVAGCAGLAELARDAGVVVDAPRIGHWADAIEACLETPNSAQRRTALARAQALDWPRVLMQMTQRYASLIGRPSAVAPAASPFAPPASRPWSQLARQR</sequence>
<dbReference type="SUPFAM" id="SSF53756">
    <property type="entry name" value="UDP-Glycosyltransferase/glycogen phosphorylase"/>
    <property type="match status" value="1"/>
</dbReference>
<dbReference type="Pfam" id="PF13692">
    <property type="entry name" value="Glyco_trans_1_4"/>
    <property type="match status" value="1"/>
</dbReference>
<feature type="domain" description="Glycosyltransferase subfamily 4-like N-terminal" evidence="1">
    <location>
        <begin position="58"/>
        <end position="225"/>
    </location>
</feature>
<dbReference type="GO" id="GO:0016757">
    <property type="term" value="F:glycosyltransferase activity"/>
    <property type="evidence" value="ECO:0007669"/>
    <property type="project" value="UniProtKB-ARBA"/>
</dbReference>
<keyword evidence="3" id="KW-1185">Reference proteome</keyword>
<dbReference type="PANTHER" id="PTHR45947:SF3">
    <property type="entry name" value="SULFOQUINOVOSYL TRANSFERASE SQD2"/>
    <property type="match status" value="1"/>
</dbReference>
<dbReference type="Pfam" id="PF13439">
    <property type="entry name" value="Glyco_transf_4"/>
    <property type="match status" value="1"/>
</dbReference>
<evidence type="ECO:0000313" key="2">
    <source>
        <dbReference type="EMBL" id="OWR03640.1"/>
    </source>
</evidence>
<proteinExistence type="predicted"/>
<dbReference type="PANTHER" id="PTHR45947">
    <property type="entry name" value="SULFOQUINOVOSYL TRANSFERASE SQD2"/>
    <property type="match status" value="1"/>
</dbReference>
<dbReference type="InterPro" id="IPR028098">
    <property type="entry name" value="Glyco_trans_4-like_N"/>
</dbReference>
<accession>A0A254N7D6</accession>
<evidence type="ECO:0000313" key="3">
    <source>
        <dbReference type="Proteomes" id="UP000197446"/>
    </source>
</evidence>
<organism evidence="2 3">
    <name type="scientific">Roseateles puraquae</name>
    <dbReference type="NCBI Taxonomy" id="431059"/>
    <lineage>
        <taxon>Bacteria</taxon>
        <taxon>Pseudomonadati</taxon>
        <taxon>Pseudomonadota</taxon>
        <taxon>Betaproteobacteria</taxon>
        <taxon>Burkholderiales</taxon>
        <taxon>Sphaerotilaceae</taxon>
        <taxon>Roseateles</taxon>
    </lineage>
</organism>
<name>A0A254N7D6_9BURK</name>
<dbReference type="Gene3D" id="3.40.50.2000">
    <property type="entry name" value="Glycogen Phosphorylase B"/>
    <property type="match status" value="2"/>
</dbReference>
<dbReference type="EMBL" id="NISI01000005">
    <property type="protein sequence ID" value="OWR03640.1"/>
    <property type="molecule type" value="Genomic_DNA"/>
</dbReference>
<evidence type="ECO:0000259" key="1">
    <source>
        <dbReference type="Pfam" id="PF13439"/>
    </source>
</evidence>
<protein>
    <submittedName>
        <fullName evidence="2">Glycosyl transferase family 1</fullName>
    </submittedName>
</protein>
<comment type="caution">
    <text evidence="2">The sequence shown here is derived from an EMBL/GenBank/DDBJ whole genome shotgun (WGS) entry which is preliminary data.</text>
</comment>